<evidence type="ECO:0000313" key="4">
    <source>
        <dbReference type="EMBL" id="GAH37897.1"/>
    </source>
</evidence>
<dbReference type="PROSITE" id="PS51161">
    <property type="entry name" value="ATP_CONE"/>
    <property type="match status" value="1"/>
</dbReference>
<evidence type="ECO:0000256" key="2">
    <source>
        <dbReference type="ARBA" id="ARBA00022840"/>
    </source>
</evidence>
<reference evidence="4" key="1">
    <citation type="journal article" date="2014" name="Front. Microbiol.">
        <title>High frequency of phylogenetically diverse reductive dehalogenase-homologous genes in deep subseafloor sedimentary metagenomes.</title>
        <authorList>
            <person name="Kawai M."/>
            <person name="Futagami T."/>
            <person name="Toyoda A."/>
            <person name="Takaki Y."/>
            <person name="Nishi S."/>
            <person name="Hori S."/>
            <person name="Arai W."/>
            <person name="Tsubouchi T."/>
            <person name="Morono Y."/>
            <person name="Uchiyama I."/>
            <person name="Ito T."/>
            <person name="Fujiyama A."/>
            <person name="Inagaki F."/>
            <person name="Takami H."/>
        </authorList>
    </citation>
    <scope>NUCLEOTIDE SEQUENCE</scope>
    <source>
        <strain evidence="4">Expedition CK06-06</strain>
    </source>
</reference>
<protein>
    <recommendedName>
        <fullName evidence="3">ATP-cone domain-containing protein</fullName>
    </recommendedName>
</protein>
<dbReference type="AlphaFoldDB" id="X1EZ77"/>
<comment type="caution">
    <text evidence="4">The sequence shown here is derived from an EMBL/GenBank/DDBJ whole genome shotgun (WGS) entry which is preliminary data.</text>
</comment>
<keyword evidence="2" id="KW-0067">ATP-binding</keyword>
<name>X1EZ77_9ZZZZ</name>
<feature type="domain" description="ATP-cone" evidence="3">
    <location>
        <begin position="2"/>
        <end position="91"/>
    </location>
</feature>
<organism evidence="4">
    <name type="scientific">marine sediment metagenome</name>
    <dbReference type="NCBI Taxonomy" id="412755"/>
    <lineage>
        <taxon>unclassified sequences</taxon>
        <taxon>metagenomes</taxon>
        <taxon>ecological metagenomes</taxon>
    </lineage>
</organism>
<dbReference type="GO" id="GO:0005524">
    <property type="term" value="F:ATP binding"/>
    <property type="evidence" value="ECO:0007669"/>
    <property type="project" value="UniProtKB-KW"/>
</dbReference>
<gene>
    <name evidence="4" type="ORF">S03H2_24378</name>
</gene>
<dbReference type="InterPro" id="IPR005144">
    <property type="entry name" value="ATP-cone_dom"/>
</dbReference>
<dbReference type="EMBL" id="BARU01013529">
    <property type="protein sequence ID" value="GAH37897.1"/>
    <property type="molecule type" value="Genomic_DNA"/>
</dbReference>
<evidence type="ECO:0000256" key="1">
    <source>
        <dbReference type="ARBA" id="ARBA00022741"/>
    </source>
</evidence>
<dbReference type="Pfam" id="PF03477">
    <property type="entry name" value="ATP-cone"/>
    <property type="match status" value="1"/>
</dbReference>
<proteinExistence type="predicted"/>
<accession>X1EZ77</accession>
<evidence type="ECO:0000259" key="3">
    <source>
        <dbReference type="PROSITE" id="PS51161"/>
    </source>
</evidence>
<sequence length="91" mass="10364">MTQVIKKGGKKQKFIPAKIKNSIKKAAAGARISPAKTRELVKDVGESVIDLYKRKKLVKTIDLRKSILGRLNRKSKSVASAWKRYEKRKKK</sequence>
<keyword evidence="1" id="KW-0547">Nucleotide-binding</keyword>